<feature type="transmembrane region" description="Helical" evidence="1">
    <location>
        <begin position="104"/>
        <end position="126"/>
    </location>
</feature>
<comment type="caution">
    <text evidence="2">The sequence shown here is derived from an EMBL/GenBank/DDBJ whole genome shotgun (WGS) entry which is preliminary data.</text>
</comment>
<sequence>MKSIKIKEIYNRQIIVLAIIIALSLVVTVPAFYPNRLNLSWDALFHMSRFTQIANSLSNCRLPIMITVFGAGNNLNASIAMYPWLADWFIIIPIMLIKKSYEALAIGLFLLNLITAINMYIMASYFTKRFSYRFIAVSLYLFNTYHLIDLYARLDFGEGTAYAYFPLVIVGMYYICDSKYVKGTLLLSIGIIGIANSHLLSLLAVVIYIFIVEIVRIIKRKITIKEIKTIFVSAVISLMSSSYTLGQLLFIRKKNDLFIPGQYTSQVSLTDSFNNLVANSFHEAYSSWNLGLITSGIILFLLFEVLRERGSIKKWGVYCIVAVSSLFIIYDFFPLNTKYKLIKYTIGNFQMTGRFFIFTILVTVISLLLWLEVKQVNFVKVIVIFVMLVVTSVSSIINYNLRGDVSRTPVSSSTWSKVLDSPQTSFDDYVPIQMHRKLQKNREPFKITKKSWDHCSVKYEIKVAKDGVYKLPLAYYENVPYEVRVNNKKTHLYSTKGQMRIAFPKGTSTLTIKSSVNKIWYLLFSISLLTTLLVYFMYFMYFM</sequence>
<evidence type="ECO:0008006" key="4">
    <source>
        <dbReference type="Google" id="ProtNLM"/>
    </source>
</evidence>
<protein>
    <recommendedName>
        <fullName evidence="4">YfhO family protein</fullName>
    </recommendedName>
</protein>
<feature type="transmembrane region" description="Helical" evidence="1">
    <location>
        <begin position="230"/>
        <end position="251"/>
    </location>
</feature>
<accession>A0ABR6E606</accession>
<feature type="transmembrane region" description="Helical" evidence="1">
    <location>
        <begin position="519"/>
        <end position="541"/>
    </location>
</feature>
<feature type="transmembrane region" description="Helical" evidence="1">
    <location>
        <begin position="79"/>
        <end position="97"/>
    </location>
</feature>
<feature type="transmembrane region" description="Helical" evidence="1">
    <location>
        <begin position="285"/>
        <end position="303"/>
    </location>
</feature>
<dbReference type="Proteomes" id="UP000544052">
    <property type="component" value="Unassembled WGS sequence"/>
</dbReference>
<feature type="transmembrane region" description="Helical" evidence="1">
    <location>
        <begin position="12"/>
        <end position="33"/>
    </location>
</feature>
<organism evidence="2 3">
    <name type="scientific">Limosilactobacillus fastidiosus</name>
    <dbReference type="NCBI Taxonomy" id="2759855"/>
    <lineage>
        <taxon>Bacteria</taxon>
        <taxon>Bacillati</taxon>
        <taxon>Bacillota</taxon>
        <taxon>Bacilli</taxon>
        <taxon>Lactobacillales</taxon>
        <taxon>Lactobacillaceae</taxon>
        <taxon>Limosilactobacillus</taxon>
    </lineage>
</organism>
<evidence type="ECO:0000313" key="2">
    <source>
        <dbReference type="EMBL" id="MBB1062623.1"/>
    </source>
</evidence>
<name>A0ABR6E606_9LACO</name>
<feature type="transmembrane region" description="Helical" evidence="1">
    <location>
        <begin position="315"/>
        <end position="333"/>
    </location>
</feature>
<keyword evidence="1" id="KW-0472">Membrane</keyword>
<reference evidence="2 3" key="1">
    <citation type="submission" date="2020-07" db="EMBL/GenBank/DDBJ databases">
        <title>Description of Limosilactobacillus balticus sp. nov., Limosilactobacillus agrestis sp. nov., Limosilactobacillus albertensis sp. nov., Limosilactobacillus rudii sp. nov., Limosilactobacillus fastidiosus sp. nov., five novel Limosilactobacillus species isolated from the vertebrate gastrointestinal tract, and proposal of 6 subspecies of Limosilactobacillus reuteri adapted to the gastrointestinal tract of specific vertebrate hosts.</title>
        <authorList>
            <person name="Li F."/>
            <person name="Cheng C."/>
            <person name="Zheng J."/>
            <person name="Quevedo R.M."/>
            <person name="Li J."/>
            <person name="Roos S."/>
            <person name="Gaenzle M.G."/>
            <person name="Walter J."/>
        </authorList>
    </citation>
    <scope>NUCLEOTIDE SEQUENCE [LARGE SCALE GENOMIC DNA]</scope>
    <source>
        <strain evidence="2 3">WF-MO7-1</strain>
    </source>
</reference>
<gene>
    <name evidence="2" type="ORF">H5R64_02240</name>
</gene>
<evidence type="ECO:0000313" key="3">
    <source>
        <dbReference type="Proteomes" id="UP000544052"/>
    </source>
</evidence>
<feature type="transmembrane region" description="Helical" evidence="1">
    <location>
        <begin position="353"/>
        <end position="371"/>
    </location>
</feature>
<keyword evidence="3" id="KW-1185">Reference proteome</keyword>
<feature type="transmembrane region" description="Helical" evidence="1">
    <location>
        <begin position="187"/>
        <end position="210"/>
    </location>
</feature>
<proteinExistence type="predicted"/>
<keyword evidence="1" id="KW-1133">Transmembrane helix</keyword>
<feature type="transmembrane region" description="Helical" evidence="1">
    <location>
        <begin position="159"/>
        <end position="175"/>
    </location>
</feature>
<feature type="transmembrane region" description="Helical" evidence="1">
    <location>
        <begin position="132"/>
        <end position="152"/>
    </location>
</feature>
<evidence type="ECO:0000256" key="1">
    <source>
        <dbReference type="SAM" id="Phobius"/>
    </source>
</evidence>
<feature type="transmembrane region" description="Helical" evidence="1">
    <location>
        <begin position="378"/>
        <end position="397"/>
    </location>
</feature>
<dbReference type="RefSeq" id="WP_182582672.1">
    <property type="nucleotide sequence ID" value="NZ_JACIUZ010000020.1"/>
</dbReference>
<keyword evidence="1" id="KW-0812">Transmembrane</keyword>
<dbReference type="EMBL" id="JACIUZ010000020">
    <property type="protein sequence ID" value="MBB1062623.1"/>
    <property type="molecule type" value="Genomic_DNA"/>
</dbReference>